<proteinExistence type="predicted"/>
<dbReference type="EMBL" id="CMVM020000177">
    <property type="status" value="NOT_ANNOTATED_CDS"/>
    <property type="molecule type" value="Genomic_DNA"/>
</dbReference>
<evidence type="ECO:0000313" key="2">
    <source>
        <dbReference type="EnsemblMetazoa" id="OVOC6562.1"/>
    </source>
</evidence>
<protein>
    <submittedName>
        <fullName evidence="2">Uncharacterized protein</fullName>
    </submittedName>
</protein>
<feature type="compositionally biased region" description="Low complexity" evidence="1">
    <location>
        <begin position="305"/>
        <end position="324"/>
    </location>
</feature>
<dbReference type="Proteomes" id="UP000024404">
    <property type="component" value="Unassembled WGS sequence"/>
</dbReference>
<sequence length="820" mass="93288">MDFFPTIEDPHHTPGKRHGYAKEQSSLQTFSNNNQKSLLSSFIITPPVVKPQNHLTDYNFNNADKFYRAKQQKQERKSYTSFNPSQKSAFLAYRSFLNQKSSEVQIDRPSIIGDTLVNNDGILRPKPRYVTSINQNPNKNATALCSVQYSGNNNDGATQIMGISRQKDTAPQHQPVKMACSEFGSRVSPVTAEKKVDLPRMKNFKNILNTFQMASDHALRQQQQRERIRYNTSDYESDQRFSISDWEQSTDFADSERNNTLTRKHQHLRAFTISIPTVGKNIRKSLPKQWIMQVNAAYMDVEPRSPTMSGISSIPPSPPISSHKPPNETNSPKFRSMEQRTFSDNGLHRNEPVIHQLQHARSMSHSRPILKTEVRRNRNDTPSSSHGCTIRCTSMESYKGLKISSAQMSSHSPLLSPSKSRGISSETEDDDSASVVGLYKQMTANHLEILEYASSHLAKFFANRDLIVSKANLQKLKLDDLIFESMTPIFSKCSTHFFNAFLPHDGFLSSAINVIAEPTITLSCPMKPDLSDGNIWNPPTLVEIKAQQDEVQLICEVYDLDFILSLKIEQRILRGSPRNRSNQKYRFLIIPRYNLLTFKAFAANYQHIDIREEYEQKVCFILLQLVCALKSLQLNGIEAISDDLSEFILLCRYTRTNHNIGSMDHLPRILLLQESLRTMNKKPIIGLCDYGLKILSTILNLNSHSLTNFTSSIQECAKALQEDKSSSLTEAKNALEFGMFASHDASSFSDEEDIQAWIDSKRADYVNYLFREVTGGSCLLNEVYERLHLQFLLSVTPQTLLKMLQNIQSSQILNKTSFYA</sequence>
<accession>A0A8R1TYD0</accession>
<dbReference type="PANTHER" id="PTHR37970">
    <property type="entry name" value="PROTEIN CBG08587"/>
    <property type="match status" value="1"/>
</dbReference>
<feature type="region of interest" description="Disordered" evidence="1">
    <location>
        <begin position="408"/>
        <end position="429"/>
    </location>
</feature>
<reference evidence="3" key="1">
    <citation type="submission" date="2013-10" db="EMBL/GenBank/DDBJ databases">
        <title>Genome sequencing of Onchocerca volvulus.</title>
        <authorList>
            <person name="Cotton J."/>
            <person name="Tsai J."/>
            <person name="Stanley E."/>
            <person name="Tracey A."/>
            <person name="Holroyd N."/>
            <person name="Lustigman S."/>
            <person name="Berriman M."/>
        </authorList>
    </citation>
    <scope>NUCLEOTIDE SEQUENCE</scope>
</reference>
<dbReference type="AlphaFoldDB" id="A0A8R1TYD0"/>
<dbReference type="PANTHER" id="PTHR37970:SF1">
    <property type="entry name" value="SERINE-RICH ADHESIN FOR PLATELETS"/>
    <property type="match status" value="1"/>
</dbReference>
<dbReference type="EnsemblMetazoa" id="OVOC6562.1">
    <property type="protein sequence ID" value="OVOC6562.1"/>
    <property type="gene ID" value="WBGene00243371"/>
</dbReference>
<name>A0A8R1TYD0_ONCVO</name>
<organism evidence="2 3">
    <name type="scientific">Onchocerca volvulus</name>
    <dbReference type="NCBI Taxonomy" id="6282"/>
    <lineage>
        <taxon>Eukaryota</taxon>
        <taxon>Metazoa</taxon>
        <taxon>Ecdysozoa</taxon>
        <taxon>Nematoda</taxon>
        <taxon>Chromadorea</taxon>
        <taxon>Rhabditida</taxon>
        <taxon>Spirurina</taxon>
        <taxon>Spiruromorpha</taxon>
        <taxon>Filarioidea</taxon>
        <taxon>Onchocercidae</taxon>
        <taxon>Onchocerca</taxon>
    </lineage>
</organism>
<feature type="compositionally biased region" description="Low complexity" evidence="1">
    <location>
        <begin position="409"/>
        <end position="420"/>
    </location>
</feature>
<dbReference type="OMA" id="HGYAKEQ"/>
<evidence type="ECO:0000256" key="1">
    <source>
        <dbReference type="SAM" id="MobiDB-lite"/>
    </source>
</evidence>
<reference evidence="2" key="2">
    <citation type="submission" date="2022-06" db="UniProtKB">
        <authorList>
            <consortium name="EnsemblMetazoa"/>
        </authorList>
    </citation>
    <scope>IDENTIFICATION</scope>
</reference>
<keyword evidence="3" id="KW-1185">Reference proteome</keyword>
<evidence type="ECO:0000313" key="3">
    <source>
        <dbReference type="Proteomes" id="UP000024404"/>
    </source>
</evidence>
<feature type="region of interest" description="Disordered" evidence="1">
    <location>
        <begin position="304"/>
        <end position="334"/>
    </location>
</feature>